<dbReference type="InterPro" id="IPR050666">
    <property type="entry name" value="ESRP"/>
</dbReference>
<feature type="region of interest" description="Disordered" evidence="3">
    <location>
        <begin position="19"/>
        <end position="41"/>
    </location>
</feature>
<feature type="compositionally biased region" description="Basic and acidic residues" evidence="3">
    <location>
        <begin position="27"/>
        <end position="41"/>
    </location>
</feature>
<dbReference type="Pfam" id="PF00076">
    <property type="entry name" value="RRM_1"/>
    <property type="match status" value="1"/>
</dbReference>
<dbReference type="AlphaFoldDB" id="A0A7G2CR33"/>
<gene>
    <name evidence="5" type="ORF">ADEAN_000897600</name>
</gene>
<protein>
    <submittedName>
        <fullName evidence="5">RNA recognition motif. (A.k.a. RRM, RBD, or RNP domain), putative</fullName>
    </submittedName>
</protein>
<proteinExistence type="predicted"/>
<dbReference type="CDD" id="cd12254">
    <property type="entry name" value="RRM_hnRNPH_ESRPs_RBM12_like"/>
    <property type="match status" value="1"/>
</dbReference>
<evidence type="ECO:0000256" key="1">
    <source>
        <dbReference type="ARBA" id="ARBA00022737"/>
    </source>
</evidence>
<evidence type="ECO:0000256" key="2">
    <source>
        <dbReference type="ARBA" id="ARBA00022884"/>
    </source>
</evidence>
<sequence>MFFRGYGVSNGPSPITLCLYKNTPPTSDKKDDNRKEDDTKNEAVNEAFVTIEKEEDVARAVERLNRNRLGLYTLELSVATEEEREEAVKAYEEYCAKRDSALVLRLRGLPYSSGRQDVFNFLPTVKGIVKLDLCVDMDQNPTGDAFLELENEEAYKEALTYHEKNMGPRYIEVLRCSAHERECIMAAAARRSRTQAFRGRRGGQQAPPYNAYSHYRQQPYDYNQYRAQSYGYGRGGNQGVWPYPTTDYGYPAPYNAYPYYDMNYYGMDGMGYGGYDPSLATQQRGPSPYIIRMRGLPLDFDENKVAKFFSEDVRIAPQGVHLVYSETNQPTGEAYVELETPDSVDKALLRNRARIKDSYVEVFVSSLQEMQMGDEVPMTGQYQDYFQY</sequence>
<dbReference type="Gene3D" id="3.30.70.330">
    <property type="match status" value="3"/>
</dbReference>
<evidence type="ECO:0000313" key="5">
    <source>
        <dbReference type="EMBL" id="CAD2221444.1"/>
    </source>
</evidence>
<accession>A0A7G2CR33</accession>
<dbReference type="InterPro" id="IPR035979">
    <property type="entry name" value="RBD_domain_sf"/>
</dbReference>
<dbReference type="Proteomes" id="UP000515908">
    <property type="component" value="Chromosome 21"/>
</dbReference>
<dbReference type="EMBL" id="LR877165">
    <property type="protein sequence ID" value="CAD2221444.1"/>
    <property type="molecule type" value="Genomic_DNA"/>
</dbReference>
<keyword evidence="6" id="KW-1185">Reference proteome</keyword>
<dbReference type="SUPFAM" id="SSF54928">
    <property type="entry name" value="RNA-binding domain, RBD"/>
    <property type="match status" value="2"/>
</dbReference>
<dbReference type="GO" id="GO:0003723">
    <property type="term" value="F:RNA binding"/>
    <property type="evidence" value="ECO:0007669"/>
    <property type="project" value="UniProtKB-KW"/>
</dbReference>
<evidence type="ECO:0000259" key="4">
    <source>
        <dbReference type="SMART" id="SM00360"/>
    </source>
</evidence>
<evidence type="ECO:0000256" key="3">
    <source>
        <dbReference type="SAM" id="MobiDB-lite"/>
    </source>
</evidence>
<dbReference type="OrthoDB" id="431068at2759"/>
<feature type="domain" description="RRM" evidence="4">
    <location>
        <begin position="103"/>
        <end position="174"/>
    </location>
</feature>
<dbReference type="InterPro" id="IPR012677">
    <property type="entry name" value="Nucleotide-bd_a/b_plait_sf"/>
</dbReference>
<keyword evidence="2" id="KW-0694">RNA-binding</keyword>
<feature type="domain" description="RRM" evidence="4">
    <location>
        <begin position="290"/>
        <end position="363"/>
    </location>
</feature>
<reference evidence="5 6" key="1">
    <citation type="submission" date="2020-08" db="EMBL/GenBank/DDBJ databases">
        <authorList>
            <person name="Newling K."/>
            <person name="Davey J."/>
            <person name="Forrester S."/>
        </authorList>
    </citation>
    <scope>NUCLEOTIDE SEQUENCE [LARGE SCALE GENOMIC DNA]</scope>
    <source>
        <strain evidence="6">Crithidia deanei Carvalho (ATCC PRA-265)</strain>
    </source>
</reference>
<dbReference type="SMART" id="SM00360">
    <property type="entry name" value="RRM"/>
    <property type="match status" value="2"/>
</dbReference>
<evidence type="ECO:0000313" key="6">
    <source>
        <dbReference type="Proteomes" id="UP000515908"/>
    </source>
</evidence>
<name>A0A7G2CR33_9TRYP</name>
<dbReference type="VEuPathDB" id="TriTrypDB:ADEAN_000897600"/>
<organism evidence="5 6">
    <name type="scientific">Angomonas deanei</name>
    <dbReference type="NCBI Taxonomy" id="59799"/>
    <lineage>
        <taxon>Eukaryota</taxon>
        <taxon>Discoba</taxon>
        <taxon>Euglenozoa</taxon>
        <taxon>Kinetoplastea</taxon>
        <taxon>Metakinetoplastina</taxon>
        <taxon>Trypanosomatida</taxon>
        <taxon>Trypanosomatidae</taxon>
        <taxon>Strigomonadinae</taxon>
        <taxon>Angomonas</taxon>
    </lineage>
</organism>
<dbReference type="InterPro" id="IPR000504">
    <property type="entry name" value="RRM_dom"/>
</dbReference>
<keyword evidence="1" id="KW-0677">Repeat</keyword>
<dbReference type="PANTHER" id="PTHR13976">
    <property type="entry name" value="HETEROGENEOUS NUCLEAR RIBONUCLEOPROTEIN-RELATED"/>
    <property type="match status" value="1"/>
</dbReference>